<dbReference type="SUPFAM" id="SSF55031">
    <property type="entry name" value="Bacterial exopeptidase dimerisation domain"/>
    <property type="match status" value="1"/>
</dbReference>
<name>A0ABS2LJU0_9CELL</name>
<protein>
    <submittedName>
        <fullName evidence="3">Amidohydrolase</fullName>
        <ecNumber evidence="3">3.5.1.-</ecNumber>
    </submittedName>
</protein>
<feature type="region of interest" description="Disordered" evidence="1">
    <location>
        <begin position="1"/>
        <end position="30"/>
    </location>
</feature>
<proteinExistence type="predicted"/>
<comment type="caution">
    <text evidence="3">The sequence shown here is derived from an EMBL/GenBank/DDBJ whole genome shotgun (WGS) entry which is preliminary data.</text>
</comment>
<organism evidence="3 4">
    <name type="scientific">Oerskovia jenensis</name>
    <dbReference type="NCBI Taxonomy" id="162169"/>
    <lineage>
        <taxon>Bacteria</taxon>
        <taxon>Bacillati</taxon>
        <taxon>Actinomycetota</taxon>
        <taxon>Actinomycetes</taxon>
        <taxon>Micrococcales</taxon>
        <taxon>Cellulomonadaceae</taxon>
        <taxon>Oerskovia</taxon>
    </lineage>
</organism>
<keyword evidence="4" id="KW-1185">Reference proteome</keyword>
<reference evidence="3 4" key="1">
    <citation type="submission" date="2021-01" db="EMBL/GenBank/DDBJ databases">
        <title>Sequencing the genomes of 1000 actinobacteria strains.</title>
        <authorList>
            <person name="Klenk H.-P."/>
        </authorList>
    </citation>
    <scope>NUCLEOTIDE SEQUENCE [LARGE SCALE GENOMIC DNA]</scope>
    <source>
        <strain evidence="3 4">DSM 46000</strain>
    </source>
</reference>
<sequence length="426" mass="44049">MSSPEESTETSTASDRTRTGGRPPASAHVLPRTALGDAVVDLTSGLEDELVAIRRDIHAHPEVSRAETRTTALIADRLRAAGLEPRLLPGTGLVCDIGGAEGPGGAAAGRVALRADIDALPVQDRCDLPWASTTPGVAHACGHDVHATVVLGAGLVLAALAERGDLPRPVRLVFQPAEEVQPGGSLDVIAAGGLDGIEEIYAVHCDPKVDAGQIGTRIGPITSASDEVSVTITSPGGHTSRPHLTGDVVYALGQVITQVPAVLGRRLDPRSGVNLTWGAVHAGSAHNAIPSTGTVRGTLRCLDVRAWEFAGQVLHDAVEQVVAPYEVEVTVNHTRGVPPVENAEDCTASLEAAARDVLGPASVLLTEQSLGGEDFAWYLTKVPGAMARLGTRTPGGRSYDIHQGDLRVDEAAIGAGVRLLARVALG</sequence>
<dbReference type="PANTHER" id="PTHR11014:SF63">
    <property type="entry name" value="METALLOPEPTIDASE, PUTATIVE (AFU_ORTHOLOGUE AFUA_6G09600)-RELATED"/>
    <property type="match status" value="1"/>
</dbReference>
<dbReference type="InterPro" id="IPR036264">
    <property type="entry name" value="Bact_exopeptidase_dim_dom"/>
</dbReference>
<dbReference type="NCBIfam" id="TIGR01891">
    <property type="entry name" value="amidohydrolases"/>
    <property type="match status" value="1"/>
</dbReference>
<feature type="domain" description="Peptidase M20 dimerisation" evidence="2">
    <location>
        <begin position="228"/>
        <end position="324"/>
    </location>
</feature>
<dbReference type="GO" id="GO:0016787">
    <property type="term" value="F:hydrolase activity"/>
    <property type="evidence" value="ECO:0007669"/>
    <property type="project" value="UniProtKB-KW"/>
</dbReference>
<dbReference type="InterPro" id="IPR011650">
    <property type="entry name" value="Peptidase_M20_dimer"/>
</dbReference>
<feature type="compositionally biased region" description="Low complexity" evidence="1">
    <location>
        <begin position="1"/>
        <end position="14"/>
    </location>
</feature>
<dbReference type="Pfam" id="PF07687">
    <property type="entry name" value="M20_dimer"/>
    <property type="match status" value="1"/>
</dbReference>
<dbReference type="EMBL" id="JAFBBO010000001">
    <property type="protein sequence ID" value="MBM7480672.1"/>
    <property type="molecule type" value="Genomic_DNA"/>
</dbReference>
<dbReference type="Proteomes" id="UP000698059">
    <property type="component" value="Unassembled WGS sequence"/>
</dbReference>
<evidence type="ECO:0000259" key="2">
    <source>
        <dbReference type="Pfam" id="PF07687"/>
    </source>
</evidence>
<dbReference type="PIRSF" id="PIRSF005962">
    <property type="entry name" value="Pept_M20D_amidohydro"/>
    <property type="match status" value="1"/>
</dbReference>
<evidence type="ECO:0000256" key="1">
    <source>
        <dbReference type="SAM" id="MobiDB-lite"/>
    </source>
</evidence>
<accession>A0ABS2LJU0</accession>
<dbReference type="Gene3D" id="3.40.630.10">
    <property type="entry name" value="Zn peptidases"/>
    <property type="match status" value="1"/>
</dbReference>
<dbReference type="InterPro" id="IPR017439">
    <property type="entry name" value="Amidohydrolase"/>
</dbReference>
<dbReference type="InterPro" id="IPR002933">
    <property type="entry name" value="Peptidase_M20"/>
</dbReference>
<dbReference type="Pfam" id="PF01546">
    <property type="entry name" value="Peptidase_M20"/>
    <property type="match status" value="1"/>
</dbReference>
<gene>
    <name evidence="3" type="ORF">JOD49_003592</name>
</gene>
<dbReference type="Gene3D" id="3.30.70.360">
    <property type="match status" value="1"/>
</dbReference>
<evidence type="ECO:0000313" key="3">
    <source>
        <dbReference type="EMBL" id="MBM7480672.1"/>
    </source>
</evidence>
<dbReference type="EC" id="3.5.1.-" evidence="3"/>
<keyword evidence="3" id="KW-0378">Hydrolase</keyword>
<evidence type="ECO:0000313" key="4">
    <source>
        <dbReference type="Proteomes" id="UP000698059"/>
    </source>
</evidence>
<dbReference type="SUPFAM" id="SSF53187">
    <property type="entry name" value="Zn-dependent exopeptidases"/>
    <property type="match status" value="1"/>
</dbReference>
<dbReference type="PANTHER" id="PTHR11014">
    <property type="entry name" value="PEPTIDASE M20 FAMILY MEMBER"/>
    <property type="match status" value="1"/>
</dbReference>